<gene>
    <name evidence="1" type="ORF">RirG_087160</name>
</gene>
<dbReference type="SUPFAM" id="SSF82171">
    <property type="entry name" value="DPP6 N-terminal domain-like"/>
    <property type="match status" value="1"/>
</dbReference>
<proteinExistence type="predicted"/>
<reference evidence="1 2" key="1">
    <citation type="submission" date="2014-02" db="EMBL/GenBank/DDBJ databases">
        <title>Single nucleus genome sequencing reveals high similarity among nuclei of an endomycorrhizal fungus.</title>
        <authorList>
            <person name="Lin K."/>
            <person name="Geurts R."/>
            <person name="Zhang Z."/>
            <person name="Limpens E."/>
            <person name="Saunders D.G."/>
            <person name="Mu D."/>
            <person name="Pang E."/>
            <person name="Cao H."/>
            <person name="Cha H."/>
            <person name="Lin T."/>
            <person name="Zhou Q."/>
            <person name="Shang Y."/>
            <person name="Li Y."/>
            <person name="Ivanov S."/>
            <person name="Sharma T."/>
            <person name="Velzen R.V."/>
            <person name="Ruijter N.D."/>
            <person name="Aanen D.K."/>
            <person name="Win J."/>
            <person name="Kamoun S."/>
            <person name="Bisseling T."/>
            <person name="Huang S."/>
        </authorList>
    </citation>
    <scope>NUCLEOTIDE SEQUENCE [LARGE SCALE GENOMIC DNA]</scope>
    <source>
        <strain evidence="2">DAOM197198w</strain>
    </source>
</reference>
<dbReference type="AlphaFoldDB" id="A0A015MUL1"/>
<sequence length="554" mass="65593">MSDISVEINDDADKIDVDKIDVDKNDDKIFTFDDGRHNGKPITTIAISPNEKYLITYSEKDRSIVGWNVEDKDKVQLKFDQTVKINEDEIICLCVSDDKKLAYINVNKYGYMINIIDMNNEDKKIALSFDKNIDPLYCTFNLKGEFILYSIVTTYFGYHKIIWIYSTQTKNNKWECKRFYRISKDYYVISISKYDKVYLFSNDYICEWNINTEKRVNIFVNNKDKNKIETKNIGIFSNEKFNILKVNDKIIVYSIELGIIIASLDINDDIQLYNFMYHTGLFLLPSLFYYTPDKEIKYCWNSKYKNMDNQTLFDKPTDEPTDAPTDDQTKFVFGILNERVWKSKFYENTSKTKVIKCDDDDKKTYNHLNVHSFNPYMDTVSTLFQKVTTNGGYKEELTESIENLIKWEIYSDYYKIRLEVFKKINTEWELISTRIENHPYRFNHYLIASSLFNNNDIVILAEFGILIYTFSENNKSISLNYFYFVNADYYNTYKEMVQHYKRIFSKSTLPLPNYDGFRLNGWVLVAINNKSSLLKYGVELLTFAIKEHKGSNEQ</sequence>
<evidence type="ECO:0000313" key="2">
    <source>
        <dbReference type="Proteomes" id="UP000022910"/>
    </source>
</evidence>
<evidence type="ECO:0000313" key="1">
    <source>
        <dbReference type="EMBL" id="EXX70463.1"/>
    </source>
</evidence>
<accession>A0A015MUL1</accession>
<keyword evidence="2" id="KW-1185">Reference proteome</keyword>
<dbReference type="HOGENOM" id="CLU_010229_0_0_1"/>
<name>A0A015MUL1_RHIIW</name>
<dbReference type="Gene3D" id="2.130.10.10">
    <property type="entry name" value="YVTN repeat-like/Quinoprotein amine dehydrogenase"/>
    <property type="match status" value="1"/>
</dbReference>
<protein>
    <submittedName>
        <fullName evidence="1">Uncharacterized protein</fullName>
    </submittedName>
</protein>
<dbReference type="Proteomes" id="UP000022910">
    <property type="component" value="Unassembled WGS sequence"/>
</dbReference>
<dbReference type="OrthoDB" id="2419826at2759"/>
<dbReference type="EMBL" id="JEMT01016586">
    <property type="protein sequence ID" value="EXX70463.1"/>
    <property type="molecule type" value="Genomic_DNA"/>
</dbReference>
<dbReference type="InterPro" id="IPR015943">
    <property type="entry name" value="WD40/YVTN_repeat-like_dom_sf"/>
</dbReference>
<comment type="caution">
    <text evidence="1">The sequence shown here is derived from an EMBL/GenBank/DDBJ whole genome shotgun (WGS) entry which is preliminary data.</text>
</comment>
<organism evidence="1 2">
    <name type="scientific">Rhizophagus irregularis (strain DAOM 197198w)</name>
    <name type="common">Glomus intraradices</name>
    <dbReference type="NCBI Taxonomy" id="1432141"/>
    <lineage>
        <taxon>Eukaryota</taxon>
        <taxon>Fungi</taxon>
        <taxon>Fungi incertae sedis</taxon>
        <taxon>Mucoromycota</taxon>
        <taxon>Glomeromycotina</taxon>
        <taxon>Glomeromycetes</taxon>
        <taxon>Glomerales</taxon>
        <taxon>Glomeraceae</taxon>
        <taxon>Rhizophagus</taxon>
    </lineage>
</organism>